<protein>
    <submittedName>
        <fullName evidence="1">Uncharacterized protein</fullName>
    </submittedName>
</protein>
<reference evidence="1" key="1">
    <citation type="submission" date="2023-10" db="EMBL/GenBank/DDBJ databases">
        <title>Screening of Alkalihalophilus pseudofirmusBZ-TG-HK211 and Its Alleviation of Salt Stress on Rapeseed Growth.</title>
        <authorList>
            <person name="Zhao B."/>
            <person name="Guo T."/>
        </authorList>
    </citation>
    <scope>NUCLEOTIDE SEQUENCE</scope>
    <source>
        <strain evidence="1">BZ-TG-HK211</strain>
    </source>
</reference>
<comment type="caution">
    <text evidence="1">The sequence shown here is derived from an EMBL/GenBank/DDBJ whole genome shotgun (WGS) entry which is preliminary data.</text>
</comment>
<evidence type="ECO:0000313" key="1">
    <source>
        <dbReference type="EMBL" id="MDV2886181.1"/>
    </source>
</evidence>
<evidence type="ECO:0000313" key="2">
    <source>
        <dbReference type="Proteomes" id="UP001285636"/>
    </source>
</evidence>
<proteinExistence type="predicted"/>
<dbReference type="RefSeq" id="WP_323467008.1">
    <property type="nucleotide sequence ID" value="NZ_CP144224.1"/>
</dbReference>
<accession>A0AAJ2NPS9</accession>
<dbReference type="EMBL" id="JAWJAY010000003">
    <property type="protein sequence ID" value="MDV2886181.1"/>
    <property type="molecule type" value="Genomic_DNA"/>
</dbReference>
<gene>
    <name evidence="1" type="ORF">RYX45_13410</name>
</gene>
<dbReference type="Proteomes" id="UP001285636">
    <property type="component" value="Unassembled WGS sequence"/>
</dbReference>
<dbReference type="AlphaFoldDB" id="A0AAJ2NPS9"/>
<sequence>MKKQPKIEYTGPLTGVEEFATDLTDDTTQAAIQQMWESDIDDHERNSCRNRKNKQ</sequence>
<name>A0AAJ2NPS9_ALKPS</name>
<organism evidence="1 2">
    <name type="scientific">Alkalihalophilus pseudofirmus</name>
    <name type="common">Bacillus pseudofirmus</name>
    <dbReference type="NCBI Taxonomy" id="79885"/>
    <lineage>
        <taxon>Bacteria</taxon>
        <taxon>Bacillati</taxon>
        <taxon>Bacillota</taxon>
        <taxon>Bacilli</taxon>
        <taxon>Bacillales</taxon>
        <taxon>Bacillaceae</taxon>
        <taxon>Alkalihalophilus</taxon>
    </lineage>
</organism>